<feature type="compositionally biased region" description="Basic and acidic residues" evidence="1">
    <location>
        <begin position="225"/>
        <end position="239"/>
    </location>
</feature>
<comment type="caution">
    <text evidence="2">The sequence shown here is derived from an EMBL/GenBank/DDBJ whole genome shotgun (WGS) entry which is preliminary data.</text>
</comment>
<feature type="compositionally biased region" description="Polar residues" evidence="1">
    <location>
        <begin position="44"/>
        <end position="63"/>
    </location>
</feature>
<feature type="compositionally biased region" description="Polar residues" evidence="1">
    <location>
        <begin position="193"/>
        <end position="211"/>
    </location>
</feature>
<feature type="region of interest" description="Disordered" evidence="1">
    <location>
        <begin position="193"/>
        <end position="239"/>
    </location>
</feature>
<sequence length="239" mass="25560">MFSSSPKSKSSKSSQPASPTSPQSTSPQSISPRCISPRSPTSPFSVLSTNPETIAYGQQTQSNREFSTIARGLADAHQGTANILDPIGHQLAKQTSTGSASQQPLSDTKAAPLAPAPKPNAMKRFSKLFKKSSKSKEEAVVRQPSVTATYAFTDYEQSIDTAVIETSIAPAVLSPNPLVLPVQVVDTKVSSALQPSMSSPFGQEIFSTNSGKDTEFSLRGRRHPRDTPQRGTERMGHSR</sequence>
<evidence type="ECO:0000313" key="3">
    <source>
        <dbReference type="Proteomes" id="UP001194580"/>
    </source>
</evidence>
<gene>
    <name evidence="2" type="ORF">BGZ95_004062</name>
</gene>
<feature type="compositionally biased region" description="Low complexity" evidence="1">
    <location>
        <begin position="1"/>
        <end position="43"/>
    </location>
</feature>
<protein>
    <submittedName>
        <fullName evidence="2">Uncharacterized protein</fullName>
    </submittedName>
</protein>
<dbReference type="AlphaFoldDB" id="A0AAD4D3W2"/>
<feature type="region of interest" description="Disordered" evidence="1">
    <location>
        <begin position="1"/>
        <end position="63"/>
    </location>
</feature>
<dbReference type="EMBL" id="JAAAIL010001978">
    <property type="protein sequence ID" value="KAG0262216.1"/>
    <property type="molecule type" value="Genomic_DNA"/>
</dbReference>
<reference evidence="2" key="1">
    <citation type="journal article" date="2020" name="Fungal Divers.">
        <title>Resolving the Mortierellaceae phylogeny through synthesis of multi-gene phylogenetics and phylogenomics.</title>
        <authorList>
            <person name="Vandepol N."/>
            <person name="Liber J."/>
            <person name="Desiro A."/>
            <person name="Na H."/>
            <person name="Kennedy M."/>
            <person name="Barry K."/>
            <person name="Grigoriev I.V."/>
            <person name="Miller A.N."/>
            <person name="O'Donnell K."/>
            <person name="Stajich J.E."/>
            <person name="Bonito G."/>
        </authorList>
    </citation>
    <scope>NUCLEOTIDE SEQUENCE</scope>
    <source>
        <strain evidence="2">NRRL 28262</strain>
    </source>
</reference>
<proteinExistence type="predicted"/>
<name>A0AAD4D3W2_9FUNG</name>
<evidence type="ECO:0000256" key="1">
    <source>
        <dbReference type="SAM" id="MobiDB-lite"/>
    </source>
</evidence>
<keyword evidence="3" id="KW-1185">Reference proteome</keyword>
<accession>A0AAD4D3W2</accession>
<organism evidence="2 3">
    <name type="scientific">Linnemannia exigua</name>
    <dbReference type="NCBI Taxonomy" id="604196"/>
    <lineage>
        <taxon>Eukaryota</taxon>
        <taxon>Fungi</taxon>
        <taxon>Fungi incertae sedis</taxon>
        <taxon>Mucoromycota</taxon>
        <taxon>Mortierellomycotina</taxon>
        <taxon>Mortierellomycetes</taxon>
        <taxon>Mortierellales</taxon>
        <taxon>Mortierellaceae</taxon>
        <taxon>Linnemannia</taxon>
    </lineage>
</organism>
<feature type="compositionally biased region" description="Polar residues" evidence="1">
    <location>
        <begin position="92"/>
        <end position="106"/>
    </location>
</feature>
<evidence type="ECO:0000313" key="2">
    <source>
        <dbReference type="EMBL" id="KAG0262216.1"/>
    </source>
</evidence>
<dbReference type="Proteomes" id="UP001194580">
    <property type="component" value="Unassembled WGS sequence"/>
</dbReference>
<feature type="region of interest" description="Disordered" evidence="1">
    <location>
        <begin position="84"/>
        <end position="120"/>
    </location>
</feature>